<keyword evidence="16 19" id="KW-0472">Membrane</keyword>
<reference evidence="20" key="1">
    <citation type="submission" date="2012-11" db="EMBL/GenBank/DDBJ databases">
        <title>The Complete Mitochondrial Genome of wild Honeybee Apis florea (Hymenoptera: Apidae).</title>
        <authorList>
            <person name="Yang J."/>
            <person name="He S.Y."/>
            <person name="Miao Y.W."/>
            <person name="Li R.J."/>
        </authorList>
    </citation>
    <scope>NUCLEOTIDE SEQUENCE</scope>
    <source>
        <tissue evidence="20">Thorax</tissue>
    </source>
</reference>
<proteinExistence type="inferred from homology"/>
<evidence type="ECO:0000256" key="7">
    <source>
        <dbReference type="ARBA" id="ARBA00022660"/>
    </source>
</evidence>
<feature type="transmembrane region" description="Helical" evidence="19">
    <location>
        <begin position="268"/>
        <end position="289"/>
    </location>
</feature>
<feature type="transmembrane region" description="Helical" evidence="19">
    <location>
        <begin position="235"/>
        <end position="262"/>
    </location>
</feature>
<keyword evidence="15 20" id="KW-0496">Mitochondrion</keyword>
<feature type="transmembrane region" description="Helical" evidence="19">
    <location>
        <begin position="59"/>
        <end position="81"/>
    </location>
</feature>
<dbReference type="GO" id="GO:0008137">
    <property type="term" value="F:NADH dehydrogenase (ubiquinone) activity"/>
    <property type="evidence" value="ECO:0007669"/>
    <property type="project" value="UniProtKB-EC"/>
</dbReference>
<evidence type="ECO:0000256" key="8">
    <source>
        <dbReference type="ARBA" id="ARBA00022692"/>
    </source>
</evidence>
<evidence type="ECO:0000256" key="17">
    <source>
        <dbReference type="ARBA" id="ARBA00031028"/>
    </source>
</evidence>
<keyword evidence="14" id="KW-0830">Ubiquinone</keyword>
<evidence type="ECO:0000256" key="10">
    <source>
        <dbReference type="ARBA" id="ARBA00022967"/>
    </source>
</evidence>
<keyword evidence="10" id="KW-1278">Translocase</keyword>
<comment type="function">
    <text evidence="1">Core subunit of the mitochondrial membrane respiratory chain NADH dehydrogenase (Complex I) that is believed to belong to the minimal assembly required for catalysis. Complex I functions in the transfer of electrons from NADH to the respiratory chain. The immediate electron acceptor for the enzyme is believed to be ubiquinone.</text>
</comment>
<evidence type="ECO:0000256" key="11">
    <source>
        <dbReference type="ARBA" id="ARBA00022982"/>
    </source>
</evidence>
<keyword evidence="12 19" id="KW-1133">Transmembrane helix</keyword>
<keyword evidence="11" id="KW-0249">Electron transport</keyword>
<dbReference type="OrthoDB" id="4752984at2759"/>
<feature type="transmembrane region" description="Helical" evidence="19">
    <location>
        <begin position="93"/>
        <end position="112"/>
    </location>
</feature>
<evidence type="ECO:0000256" key="14">
    <source>
        <dbReference type="ARBA" id="ARBA00023075"/>
    </source>
</evidence>
<evidence type="ECO:0000256" key="6">
    <source>
        <dbReference type="ARBA" id="ARBA00022448"/>
    </source>
</evidence>
<evidence type="ECO:0000256" key="15">
    <source>
        <dbReference type="ARBA" id="ARBA00023128"/>
    </source>
</evidence>
<organism evidence="20">
    <name type="scientific">Apis florea</name>
    <name type="common">Dwarf honeybee</name>
    <dbReference type="NCBI Taxonomy" id="7463"/>
    <lineage>
        <taxon>Eukaryota</taxon>
        <taxon>Metazoa</taxon>
        <taxon>Ecdysozoa</taxon>
        <taxon>Arthropoda</taxon>
        <taxon>Hexapoda</taxon>
        <taxon>Insecta</taxon>
        <taxon>Pterygota</taxon>
        <taxon>Neoptera</taxon>
        <taxon>Endopterygota</taxon>
        <taxon>Hymenoptera</taxon>
        <taxon>Apocrita</taxon>
        <taxon>Aculeata</taxon>
        <taxon>Apoidea</taxon>
        <taxon>Anthophila</taxon>
        <taxon>Apidae</taxon>
        <taxon>Apis</taxon>
    </lineage>
</organism>
<evidence type="ECO:0000256" key="1">
    <source>
        <dbReference type="ARBA" id="ARBA00003257"/>
    </source>
</evidence>
<dbReference type="PANTHER" id="PTHR46552:SF1">
    <property type="entry name" value="NADH-UBIQUINONE OXIDOREDUCTASE CHAIN 2"/>
    <property type="match status" value="1"/>
</dbReference>
<evidence type="ECO:0000256" key="5">
    <source>
        <dbReference type="ARBA" id="ARBA00021008"/>
    </source>
</evidence>
<comment type="catalytic activity">
    <reaction evidence="18">
        <text>a ubiquinone + NADH + 5 H(+)(in) = a ubiquinol + NAD(+) + 4 H(+)(out)</text>
        <dbReference type="Rhea" id="RHEA:29091"/>
        <dbReference type="Rhea" id="RHEA-COMP:9565"/>
        <dbReference type="Rhea" id="RHEA-COMP:9566"/>
        <dbReference type="ChEBI" id="CHEBI:15378"/>
        <dbReference type="ChEBI" id="CHEBI:16389"/>
        <dbReference type="ChEBI" id="CHEBI:17976"/>
        <dbReference type="ChEBI" id="CHEBI:57540"/>
        <dbReference type="ChEBI" id="CHEBI:57945"/>
        <dbReference type="EC" id="7.1.1.2"/>
    </reaction>
</comment>
<evidence type="ECO:0000256" key="18">
    <source>
        <dbReference type="ARBA" id="ARBA00049551"/>
    </source>
</evidence>
<keyword evidence="7" id="KW-0679">Respiratory chain</keyword>
<evidence type="ECO:0000256" key="19">
    <source>
        <dbReference type="SAM" id="Phobius"/>
    </source>
</evidence>
<feature type="transmembrane region" description="Helical" evidence="19">
    <location>
        <begin position="196"/>
        <end position="215"/>
    </location>
</feature>
<protein>
    <recommendedName>
        <fullName evidence="5">NADH-ubiquinone oxidoreductase chain 2</fullName>
        <ecNumber evidence="4">7.1.1.2</ecNumber>
    </recommendedName>
    <alternativeName>
        <fullName evidence="17">NADH dehydrogenase subunit 2</fullName>
    </alternativeName>
</protein>
<evidence type="ECO:0000256" key="12">
    <source>
        <dbReference type="ARBA" id="ARBA00022989"/>
    </source>
</evidence>
<feature type="transmembrane region" description="Helical" evidence="19">
    <location>
        <begin position="146"/>
        <end position="164"/>
    </location>
</feature>
<dbReference type="AlphaFoldDB" id="A0A0A0N1I0"/>
<gene>
    <name evidence="20" type="primary">ND2</name>
</gene>
<keyword evidence="6" id="KW-0813">Transport</keyword>
<dbReference type="EC" id="7.1.1.2" evidence="4"/>
<evidence type="ECO:0000256" key="4">
    <source>
        <dbReference type="ARBA" id="ARBA00012944"/>
    </source>
</evidence>
<evidence type="ECO:0000256" key="3">
    <source>
        <dbReference type="ARBA" id="ARBA00007012"/>
    </source>
</evidence>
<keyword evidence="8 19" id="KW-0812">Transmembrane</keyword>
<geneLocation type="mitochondrion" evidence="20"/>
<comment type="subcellular location">
    <subcellularLocation>
        <location evidence="2">Mitochondrion inner membrane</location>
        <topology evidence="2">Multi-pass membrane protein</topology>
    </subcellularLocation>
</comment>
<dbReference type="InterPro" id="IPR050175">
    <property type="entry name" value="Complex_I_Subunit_2"/>
</dbReference>
<accession>A0A0A0N1I0</accession>
<feature type="transmembrane region" description="Helical" evidence="19">
    <location>
        <begin position="124"/>
        <end position="140"/>
    </location>
</feature>
<evidence type="ECO:0000256" key="9">
    <source>
        <dbReference type="ARBA" id="ARBA00022792"/>
    </source>
</evidence>
<keyword evidence="13" id="KW-0520">NAD</keyword>
<evidence type="ECO:0000256" key="16">
    <source>
        <dbReference type="ARBA" id="ARBA00023136"/>
    </source>
</evidence>
<dbReference type="EMBL" id="KC170303">
    <property type="protein sequence ID" value="AGC38379.1"/>
    <property type="molecule type" value="Genomic_DNA"/>
</dbReference>
<evidence type="ECO:0000256" key="2">
    <source>
        <dbReference type="ARBA" id="ARBA00004448"/>
    </source>
</evidence>
<dbReference type="GO" id="GO:0005743">
    <property type="term" value="C:mitochondrial inner membrane"/>
    <property type="evidence" value="ECO:0007669"/>
    <property type="project" value="UniProtKB-SubCell"/>
</dbReference>
<dbReference type="PANTHER" id="PTHR46552">
    <property type="entry name" value="NADH-UBIQUINONE OXIDOREDUCTASE CHAIN 2"/>
    <property type="match status" value="1"/>
</dbReference>
<feature type="transmembrane region" description="Helical" evidence="19">
    <location>
        <begin position="173"/>
        <end position="190"/>
    </location>
</feature>
<evidence type="ECO:0000256" key="13">
    <source>
        <dbReference type="ARBA" id="ARBA00023027"/>
    </source>
</evidence>
<name>A0A0A0N1I0_APIFL</name>
<dbReference type="GO" id="GO:0006120">
    <property type="term" value="P:mitochondrial electron transport, NADH to ubiquinone"/>
    <property type="evidence" value="ECO:0007669"/>
    <property type="project" value="TreeGrafter"/>
</dbReference>
<comment type="similarity">
    <text evidence="3">Belongs to the complex I subunit 2 family.</text>
</comment>
<evidence type="ECO:0000313" key="20">
    <source>
        <dbReference type="EMBL" id="AGC38379.1"/>
    </source>
</evidence>
<feature type="transmembrane region" description="Helical" evidence="19">
    <location>
        <begin position="12"/>
        <end position="28"/>
    </location>
</feature>
<sequence length="333" mass="40996">MLFIFLNNKHNLFIYLLIFFLFLIMNLNNTFVQWLVMEFSTIVSISLINIKSSNKIPSLIYYMISVISSMFLFLVIIIYLSPTYFLKHPMLNFLMQMMFFLKIGIFPFHYWLIYSYEMMKWNQIFLMSTLIKFMPIYMLYTLTYMNLWTMMYLLTSNLLISLFANKFYSLKKLLACSTIFNSLYFIMLLFLNKTLFFIFIIIYSINYYLLINYFYKFNINNLNFMFLNKYQSYMFLILIFNYSMFPILLTFIIKWMLIYLLISSKLYNWMLFIILISSMIMIWNYFILLKNLFMKMNFYKNNFMLNKNNMKLNLMLIIFLIFNMTFFLLMNFI</sequence>
<keyword evidence="9" id="KW-0999">Mitochondrion inner membrane</keyword>
<feature type="transmembrane region" description="Helical" evidence="19">
    <location>
        <begin position="310"/>
        <end position="330"/>
    </location>
</feature>